<organism evidence="3">
    <name type="scientific">Caenorhabditis brenneri</name>
    <name type="common">Nematode worm</name>
    <dbReference type="NCBI Taxonomy" id="135651"/>
    <lineage>
        <taxon>Eukaryota</taxon>
        <taxon>Metazoa</taxon>
        <taxon>Ecdysozoa</taxon>
        <taxon>Nematoda</taxon>
        <taxon>Chromadorea</taxon>
        <taxon>Rhabditida</taxon>
        <taxon>Rhabditina</taxon>
        <taxon>Rhabditomorpha</taxon>
        <taxon>Rhabditoidea</taxon>
        <taxon>Rhabditidae</taxon>
        <taxon>Peloderinae</taxon>
        <taxon>Caenorhabditis</taxon>
    </lineage>
</organism>
<keyword evidence="3" id="KW-1185">Reference proteome</keyword>
<reference evidence="3" key="1">
    <citation type="submission" date="2011-07" db="EMBL/GenBank/DDBJ databases">
        <authorList>
            <consortium name="Caenorhabditis brenneri Sequencing and Analysis Consortium"/>
            <person name="Wilson R.K."/>
        </authorList>
    </citation>
    <scope>NUCLEOTIDE SEQUENCE [LARGE SCALE GENOMIC DNA]</scope>
    <source>
        <strain evidence="3">PB2801</strain>
    </source>
</reference>
<protein>
    <recommendedName>
        <fullName evidence="1">Sdz-33 F-box domain-containing protein</fullName>
    </recommendedName>
</protein>
<dbReference type="HOGENOM" id="CLU_028840_1_3_1"/>
<dbReference type="InParanoid" id="G0MC60"/>
<dbReference type="Pfam" id="PF07735">
    <property type="entry name" value="FBA_2"/>
    <property type="match status" value="1"/>
</dbReference>
<dbReference type="InterPro" id="IPR053222">
    <property type="entry name" value="Zygotic_Embryogenesis-Asso"/>
</dbReference>
<gene>
    <name evidence="2" type="ORF">CAEBREN_22947</name>
</gene>
<evidence type="ECO:0000259" key="1">
    <source>
        <dbReference type="Pfam" id="PF07735"/>
    </source>
</evidence>
<dbReference type="InterPro" id="IPR012885">
    <property type="entry name" value="F-box_Sdz-33"/>
</dbReference>
<dbReference type="EMBL" id="GL379789">
    <property type="protein sequence ID" value="EGT45705.1"/>
    <property type="molecule type" value="Genomic_DNA"/>
</dbReference>
<evidence type="ECO:0000313" key="3">
    <source>
        <dbReference type="Proteomes" id="UP000008068"/>
    </source>
</evidence>
<name>G0MC60_CAEBE</name>
<dbReference type="OrthoDB" id="5908252at2759"/>
<dbReference type="Proteomes" id="UP000008068">
    <property type="component" value="Unassembled WGS sequence"/>
</dbReference>
<dbReference type="FunCoup" id="G0MC60">
    <property type="interactions" value="2977"/>
</dbReference>
<evidence type="ECO:0000313" key="2">
    <source>
        <dbReference type="EMBL" id="EGT45705.1"/>
    </source>
</evidence>
<sequence length="330" mass="38278">MQSVVSSIPVLKLSKNVIQNMLLTCGTREILTFSTLSNRSKSLAESLNLYAAQIRVYIGHAVKLEVIHSSERVTLTFYNNNEDFKIVLGIPEEITVDFESSETWRNRGWTINDWSNHLVNVFGWPSLDFVCFEPGFEKYDLESIQKNFRVFRTLTISPRISNELTVMLLENMLLPAHVLALQKNPYEKRLHLDKIFLQNLTHLSFKSVDNNTEFTLDDVLMSNIQFLFLSAKFLPENDVNKLLKLWRRGMNSKLSYIEFIYPADKIINRAQVLKSIEFTEIPDDVERRIPCFDSEEEVSILGGCDFYGQNGKKGTIIFETNCIMYFLVWE</sequence>
<accession>G0MC60</accession>
<dbReference type="OMA" id="VERRIPC"/>
<feature type="domain" description="Sdz-33 F-box" evidence="1">
    <location>
        <begin position="192"/>
        <end position="259"/>
    </location>
</feature>
<dbReference type="PANTHER" id="PTHR22899">
    <property type="entry name" value="CYCLIN-RELATED F-BOX FAMILY"/>
    <property type="match status" value="1"/>
</dbReference>
<proteinExistence type="predicted"/>
<dbReference type="PANTHER" id="PTHR22899:SF0">
    <property type="entry name" value="F-BOX ASSOCIATED DOMAIN-CONTAINING PROTEIN-RELATED"/>
    <property type="match status" value="1"/>
</dbReference>
<dbReference type="AlphaFoldDB" id="G0MC60"/>